<dbReference type="PROSITE" id="PS51384">
    <property type="entry name" value="FAD_FR"/>
    <property type="match status" value="1"/>
</dbReference>
<proteinExistence type="inferred from homology"/>
<feature type="domain" description="FAD-binding FR-type" evidence="11">
    <location>
        <begin position="2"/>
        <end position="101"/>
    </location>
</feature>
<evidence type="ECO:0000256" key="2">
    <source>
        <dbReference type="ARBA" id="ARBA00008312"/>
    </source>
</evidence>
<comment type="cofactor">
    <cofactor evidence="9">
        <name>[2Fe-2S] cluster</name>
        <dbReference type="ChEBI" id="CHEBI:190135"/>
    </cofactor>
</comment>
<keyword evidence="5" id="KW-0547">Nucleotide-binding</keyword>
<dbReference type="SUPFAM" id="SSF63380">
    <property type="entry name" value="Riboflavin synthase domain-like"/>
    <property type="match status" value="1"/>
</dbReference>
<keyword evidence="7" id="KW-0521">NADP</keyword>
<reference evidence="12 13" key="1">
    <citation type="submission" date="2016-11" db="EMBL/GenBank/DDBJ databases">
        <authorList>
            <person name="Jaros S."/>
            <person name="Januszkiewicz K."/>
            <person name="Wedrychowicz H."/>
        </authorList>
    </citation>
    <scope>NUCLEOTIDE SEQUENCE [LARGE SCALE GENOMIC DNA]</scope>
    <source>
        <strain evidence="12 13">DSM 16917</strain>
    </source>
</reference>
<dbReference type="CDD" id="cd06195">
    <property type="entry name" value="FNR1"/>
    <property type="match status" value="1"/>
</dbReference>
<dbReference type="AlphaFoldDB" id="A0A1M5VPC0"/>
<keyword evidence="4" id="KW-0285">Flavoprotein</keyword>
<accession>A0A1M5VPC0</accession>
<dbReference type="Gene3D" id="2.40.30.10">
    <property type="entry name" value="Translation factors"/>
    <property type="match status" value="1"/>
</dbReference>
<name>A0A1M5VPC0_9GAMM</name>
<evidence type="ECO:0000313" key="13">
    <source>
        <dbReference type="Proteomes" id="UP000184268"/>
    </source>
</evidence>
<dbReference type="InterPro" id="IPR051930">
    <property type="entry name" value="FNR_type-1"/>
</dbReference>
<keyword evidence="13" id="KW-1185">Reference proteome</keyword>
<dbReference type="OrthoDB" id="9784483at2"/>
<dbReference type="Pfam" id="PF00970">
    <property type="entry name" value="FAD_binding_6"/>
    <property type="match status" value="1"/>
</dbReference>
<dbReference type="RefSeq" id="WP_067656942.1">
    <property type="nucleotide sequence ID" value="NZ_FQXG01000004.1"/>
</dbReference>
<keyword evidence="6" id="KW-0274">FAD</keyword>
<dbReference type="InterPro" id="IPR008333">
    <property type="entry name" value="Cbr1-like_FAD-bd_dom"/>
</dbReference>
<dbReference type="GO" id="GO:0000166">
    <property type="term" value="F:nucleotide binding"/>
    <property type="evidence" value="ECO:0007669"/>
    <property type="project" value="UniProtKB-KW"/>
</dbReference>
<evidence type="ECO:0000256" key="9">
    <source>
        <dbReference type="ARBA" id="ARBA00034078"/>
    </source>
</evidence>
<dbReference type="SUPFAM" id="SSF52343">
    <property type="entry name" value="Ferredoxin reductase-like, C-terminal NADP-linked domain"/>
    <property type="match status" value="1"/>
</dbReference>
<evidence type="ECO:0000256" key="8">
    <source>
        <dbReference type="ARBA" id="ARBA00023002"/>
    </source>
</evidence>
<gene>
    <name evidence="12" type="ORF">SAMN02745129_2897</name>
</gene>
<sequence length="247" mass="27850">MSTWVQGKVVERIDWNERLFSLKVEAEVEPFIAGQFGKLALEQNGERVQRAYSYVNPPESPVLEFLAVNVEEGQLSPKLQDLTPGDSVMVSPRPSGFLTLDEVPAGRELWMFATGTAVGPFLSILHSEDCWERYERFILVYAVRYQEDLAYLEEIRALEQAHPDAFHFVPVVSREAVDGMLSGRIPQLLVDGAIQDAVGIPIKPARSQTMICGNPEMIRETLAVLEGMGLRKNLRRTPGQITMEKYW</sequence>
<evidence type="ECO:0000256" key="4">
    <source>
        <dbReference type="ARBA" id="ARBA00022630"/>
    </source>
</evidence>
<dbReference type="STRING" id="299255.SAMN02745129_2897"/>
<dbReference type="InterPro" id="IPR017927">
    <property type="entry name" value="FAD-bd_FR_type"/>
</dbReference>
<dbReference type="PANTHER" id="PTHR47878">
    <property type="entry name" value="OXIDOREDUCTASE FAD/NAD(P)-BINDING DOMAIN PROTEIN"/>
    <property type="match status" value="1"/>
</dbReference>
<evidence type="ECO:0000259" key="11">
    <source>
        <dbReference type="PROSITE" id="PS51384"/>
    </source>
</evidence>
<keyword evidence="8" id="KW-0560">Oxidoreductase</keyword>
<dbReference type="EC" id="1.18.1.2" evidence="3"/>
<evidence type="ECO:0000313" key="12">
    <source>
        <dbReference type="EMBL" id="SHH77109.1"/>
    </source>
</evidence>
<dbReference type="GO" id="GO:0034599">
    <property type="term" value="P:cellular response to oxidative stress"/>
    <property type="evidence" value="ECO:0007669"/>
    <property type="project" value="TreeGrafter"/>
</dbReference>
<dbReference type="GO" id="GO:0042167">
    <property type="term" value="P:heme catabolic process"/>
    <property type="evidence" value="ECO:0007669"/>
    <property type="project" value="TreeGrafter"/>
</dbReference>
<dbReference type="InterPro" id="IPR017938">
    <property type="entry name" value="Riboflavin_synthase-like_b-brl"/>
</dbReference>
<dbReference type="InterPro" id="IPR039261">
    <property type="entry name" value="FNR_nucleotide-bd"/>
</dbReference>
<comment type="cofactor">
    <cofactor evidence="1">
        <name>FAD</name>
        <dbReference type="ChEBI" id="CHEBI:57692"/>
    </cofactor>
</comment>
<evidence type="ECO:0000256" key="3">
    <source>
        <dbReference type="ARBA" id="ARBA00013223"/>
    </source>
</evidence>
<dbReference type="GO" id="GO:0004324">
    <property type="term" value="F:ferredoxin-NADP+ reductase activity"/>
    <property type="evidence" value="ECO:0007669"/>
    <property type="project" value="UniProtKB-EC"/>
</dbReference>
<dbReference type="Gene3D" id="3.40.50.80">
    <property type="entry name" value="Nucleotide-binding domain of ferredoxin-NADP reductase (FNR) module"/>
    <property type="match status" value="1"/>
</dbReference>
<evidence type="ECO:0000256" key="1">
    <source>
        <dbReference type="ARBA" id="ARBA00001974"/>
    </source>
</evidence>
<comment type="similarity">
    <text evidence="2">Belongs to the ferredoxin--NADP reductase type 1 family.</text>
</comment>
<dbReference type="Proteomes" id="UP000184268">
    <property type="component" value="Unassembled WGS sequence"/>
</dbReference>
<evidence type="ECO:0000256" key="6">
    <source>
        <dbReference type="ARBA" id="ARBA00022827"/>
    </source>
</evidence>
<evidence type="ECO:0000256" key="10">
    <source>
        <dbReference type="ARBA" id="ARBA00047776"/>
    </source>
</evidence>
<dbReference type="InterPro" id="IPR001433">
    <property type="entry name" value="OxRdtase_FAD/NAD-bd"/>
</dbReference>
<dbReference type="PANTHER" id="PTHR47878:SF1">
    <property type="entry name" value="FLAVODOXIN_FERREDOXIN--NADP REDUCTASE"/>
    <property type="match status" value="1"/>
</dbReference>
<evidence type="ECO:0000256" key="5">
    <source>
        <dbReference type="ARBA" id="ARBA00022741"/>
    </source>
</evidence>
<protein>
    <recommendedName>
        <fullName evidence="3">ferredoxin--NADP(+) reductase</fullName>
        <ecNumber evidence="3">1.18.1.2</ecNumber>
    </recommendedName>
</protein>
<organism evidence="12 13">
    <name type="scientific">Ferrimonas marina</name>
    <dbReference type="NCBI Taxonomy" id="299255"/>
    <lineage>
        <taxon>Bacteria</taxon>
        <taxon>Pseudomonadati</taxon>
        <taxon>Pseudomonadota</taxon>
        <taxon>Gammaproteobacteria</taxon>
        <taxon>Alteromonadales</taxon>
        <taxon>Ferrimonadaceae</taxon>
        <taxon>Ferrimonas</taxon>
    </lineage>
</organism>
<dbReference type="InterPro" id="IPR033892">
    <property type="entry name" value="FNR_bac"/>
</dbReference>
<comment type="catalytic activity">
    <reaction evidence="10">
        <text>2 reduced [2Fe-2S]-[ferredoxin] + NADP(+) + H(+) = 2 oxidized [2Fe-2S]-[ferredoxin] + NADPH</text>
        <dbReference type="Rhea" id="RHEA:20125"/>
        <dbReference type="Rhea" id="RHEA-COMP:10000"/>
        <dbReference type="Rhea" id="RHEA-COMP:10001"/>
        <dbReference type="ChEBI" id="CHEBI:15378"/>
        <dbReference type="ChEBI" id="CHEBI:33737"/>
        <dbReference type="ChEBI" id="CHEBI:33738"/>
        <dbReference type="ChEBI" id="CHEBI:57783"/>
        <dbReference type="ChEBI" id="CHEBI:58349"/>
        <dbReference type="EC" id="1.18.1.2"/>
    </reaction>
</comment>
<dbReference type="EMBL" id="FQXG01000004">
    <property type="protein sequence ID" value="SHH77109.1"/>
    <property type="molecule type" value="Genomic_DNA"/>
</dbReference>
<evidence type="ECO:0000256" key="7">
    <source>
        <dbReference type="ARBA" id="ARBA00022857"/>
    </source>
</evidence>
<dbReference type="Pfam" id="PF00175">
    <property type="entry name" value="NAD_binding_1"/>
    <property type="match status" value="1"/>
</dbReference>